<name>A0A9X2MP58_9FIRM</name>
<dbReference type="EMBL" id="JANJZL010000007">
    <property type="protein sequence ID" value="MCR2044601.1"/>
    <property type="molecule type" value="Genomic_DNA"/>
</dbReference>
<feature type="transmembrane region" description="Helical" evidence="7">
    <location>
        <begin position="12"/>
        <end position="30"/>
    </location>
</feature>
<keyword evidence="9" id="KW-0645">Protease</keyword>
<comment type="similarity">
    <text evidence="3">Belongs to the peptidase M50B family.</text>
</comment>
<organism evidence="9 10">
    <name type="scientific">Anaerosalibacter massiliensis</name>
    <dbReference type="NCBI Taxonomy" id="1347392"/>
    <lineage>
        <taxon>Bacteria</taxon>
        <taxon>Bacillati</taxon>
        <taxon>Bacillota</taxon>
        <taxon>Tissierellia</taxon>
        <taxon>Tissierellales</taxon>
        <taxon>Sporanaerobacteraceae</taxon>
        <taxon>Anaerosalibacter</taxon>
    </lineage>
</organism>
<dbReference type="Proteomes" id="UP001142078">
    <property type="component" value="Unassembled WGS sequence"/>
</dbReference>
<keyword evidence="4 7" id="KW-0812">Transmembrane</keyword>
<feature type="domain" description="Peptidase M50" evidence="8">
    <location>
        <begin position="48"/>
        <end position="256"/>
    </location>
</feature>
<dbReference type="Pfam" id="PF02163">
    <property type="entry name" value="Peptidase_M50"/>
    <property type="match status" value="1"/>
</dbReference>
<evidence type="ECO:0000313" key="10">
    <source>
        <dbReference type="Proteomes" id="UP001142078"/>
    </source>
</evidence>
<keyword evidence="9" id="KW-0378">Hydrolase</keyword>
<dbReference type="RefSeq" id="WP_042678591.1">
    <property type="nucleotide sequence ID" value="NZ_CABKTM010000007.1"/>
</dbReference>
<proteinExistence type="inferred from homology"/>
<evidence type="ECO:0000256" key="1">
    <source>
        <dbReference type="ARBA" id="ARBA00001947"/>
    </source>
</evidence>
<dbReference type="GO" id="GO:0006508">
    <property type="term" value="P:proteolysis"/>
    <property type="evidence" value="ECO:0007669"/>
    <property type="project" value="UniProtKB-KW"/>
</dbReference>
<reference evidence="9" key="1">
    <citation type="submission" date="2022-07" db="EMBL/GenBank/DDBJ databases">
        <title>Enhanced cultured diversity of the mouse gut microbiota enables custom-made synthetic communities.</title>
        <authorList>
            <person name="Afrizal A."/>
        </authorList>
    </citation>
    <scope>NUCLEOTIDE SEQUENCE</scope>
    <source>
        <strain evidence="9">DSM 29482</strain>
    </source>
</reference>
<feature type="transmembrane region" description="Helical" evidence="7">
    <location>
        <begin position="129"/>
        <end position="155"/>
    </location>
</feature>
<dbReference type="InterPro" id="IPR008915">
    <property type="entry name" value="Peptidase_M50"/>
</dbReference>
<gene>
    <name evidence="9" type="ORF">NSA23_10810</name>
</gene>
<dbReference type="GO" id="GO:0008233">
    <property type="term" value="F:peptidase activity"/>
    <property type="evidence" value="ECO:0007669"/>
    <property type="project" value="UniProtKB-KW"/>
</dbReference>
<feature type="transmembrane region" description="Helical" evidence="7">
    <location>
        <begin position="42"/>
        <end position="69"/>
    </location>
</feature>
<evidence type="ECO:0000256" key="3">
    <source>
        <dbReference type="ARBA" id="ARBA00007931"/>
    </source>
</evidence>
<evidence type="ECO:0000256" key="4">
    <source>
        <dbReference type="ARBA" id="ARBA00022692"/>
    </source>
</evidence>
<comment type="subcellular location">
    <subcellularLocation>
        <location evidence="2">Membrane</location>
        <topology evidence="2">Multi-pass membrane protein</topology>
    </subcellularLocation>
</comment>
<evidence type="ECO:0000256" key="2">
    <source>
        <dbReference type="ARBA" id="ARBA00004141"/>
    </source>
</evidence>
<sequence length="384" mass="44832">MKNQSTKKILKIIGSAFLGAVGGFGFMMLIDNISKDMNLNVFPILAIIILTFYISIALHELGHFFAFIFNKIQMRMLNISIFSFIFDGEKWRLKLNRNNIGVGGIAIPNLTVVSNEKEFKETQEGYANAILAAPIVTLFLALVGILVIFIGFLKYNKNHPYLLITGGTLLLINILLFFSCFIKSENAYGDLRAYSFYKNDDFFAALMIYQYSMFSIDYKNTRVNNRCLREILLKSFEKRANDKKTDLFTISCATTFIDEYLIGIMDELPKSIIDYIHYYYENKNQIIKEQKTEQHRLLLLHIAYYFEKEGEHKKAVDIYDNYIKTLSKSPVFDYWKIQGEQIIFKKDRSKYLLNKKNIKPNSTYSLFKQFDGFYHDELILNQRL</sequence>
<comment type="caution">
    <text evidence="9">The sequence shown here is derived from an EMBL/GenBank/DDBJ whole genome shotgun (WGS) entry which is preliminary data.</text>
</comment>
<evidence type="ECO:0000256" key="5">
    <source>
        <dbReference type="ARBA" id="ARBA00022989"/>
    </source>
</evidence>
<dbReference type="AlphaFoldDB" id="A0A9X2MP58"/>
<evidence type="ECO:0000313" key="9">
    <source>
        <dbReference type="EMBL" id="MCR2044601.1"/>
    </source>
</evidence>
<evidence type="ECO:0000259" key="8">
    <source>
        <dbReference type="Pfam" id="PF02163"/>
    </source>
</evidence>
<dbReference type="GO" id="GO:0016020">
    <property type="term" value="C:membrane"/>
    <property type="evidence" value="ECO:0007669"/>
    <property type="project" value="UniProtKB-SubCell"/>
</dbReference>
<keyword evidence="6 7" id="KW-0472">Membrane</keyword>
<keyword evidence="10" id="KW-1185">Reference proteome</keyword>
<protein>
    <submittedName>
        <fullName evidence="9">Site-2 protease family protein</fullName>
    </submittedName>
</protein>
<evidence type="ECO:0000256" key="7">
    <source>
        <dbReference type="SAM" id="Phobius"/>
    </source>
</evidence>
<accession>A0A9X2MP58</accession>
<dbReference type="OrthoDB" id="2081303at2"/>
<keyword evidence="5 7" id="KW-1133">Transmembrane helix</keyword>
<feature type="transmembrane region" description="Helical" evidence="7">
    <location>
        <begin position="161"/>
        <end position="182"/>
    </location>
</feature>
<evidence type="ECO:0000256" key="6">
    <source>
        <dbReference type="ARBA" id="ARBA00023136"/>
    </source>
</evidence>
<comment type="cofactor">
    <cofactor evidence="1">
        <name>Zn(2+)</name>
        <dbReference type="ChEBI" id="CHEBI:29105"/>
    </cofactor>
</comment>